<organism evidence="1">
    <name type="scientific">Culex pipiens</name>
    <name type="common">House mosquito</name>
    <dbReference type="NCBI Taxonomy" id="7175"/>
    <lineage>
        <taxon>Eukaryota</taxon>
        <taxon>Metazoa</taxon>
        <taxon>Ecdysozoa</taxon>
        <taxon>Arthropoda</taxon>
        <taxon>Hexapoda</taxon>
        <taxon>Insecta</taxon>
        <taxon>Pterygota</taxon>
        <taxon>Neoptera</taxon>
        <taxon>Endopterygota</taxon>
        <taxon>Diptera</taxon>
        <taxon>Nematocera</taxon>
        <taxon>Culicoidea</taxon>
        <taxon>Culicidae</taxon>
        <taxon>Culicinae</taxon>
        <taxon>Culicini</taxon>
        <taxon>Culex</taxon>
        <taxon>Culex</taxon>
    </lineage>
</organism>
<protein>
    <submittedName>
        <fullName evidence="1">(northern house mosquito) hypothetical protein</fullName>
    </submittedName>
</protein>
<name>A0A8D8KV08_CULPI</name>
<dbReference type="EMBL" id="HBUE01337112">
    <property type="protein sequence ID" value="CAG6596668.1"/>
    <property type="molecule type" value="Transcribed_RNA"/>
</dbReference>
<evidence type="ECO:0000313" key="1">
    <source>
        <dbReference type="EMBL" id="CAG6596668.1"/>
    </source>
</evidence>
<dbReference type="AlphaFoldDB" id="A0A8D8KV08"/>
<accession>A0A8D8KV08</accession>
<reference evidence="1" key="1">
    <citation type="submission" date="2021-05" db="EMBL/GenBank/DDBJ databases">
        <authorList>
            <person name="Alioto T."/>
            <person name="Alioto T."/>
            <person name="Gomez Garrido J."/>
        </authorList>
    </citation>
    <scope>NUCLEOTIDE SEQUENCE</scope>
</reference>
<dbReference type="EMBL" id="HBUE01230324">
    <property type="protein sequence ID" value="CAG6544530.1"/>
    <property type="molecule type" value="Transcribed_RNA"/>
</dbReference>
<sequence>MPLSLLASPSPGCVRGPSIEPPSSNLLPGMQMLQRMMLFIAPNLDVLPTCWLDARFTFPASGRVVTVRQWVGRLDTRTHCCCLLRLTGLNLSSPGQCLDVTSSFEVLKSLNWIFLYSFLVLNK</sequence>
<proteinExistence type="predicted"/>